<keyword evidence="3" id="KW-1185">Reference proteome</keyword>
<dbReference type="EMBL" id="JANEYF010000134">
    <property type="protein sequence ID" value="KAJ8971990.1"/>
    <property type="molecule type" value="Genomic_DNA"/>
</dbReference>
<dbReference type="AlphaFoldDB" id="A0AAV8ZUM3"/>
<comment type="caution">
    <text evidence="2">The sequence shown here is derived from an EMBL/GenBank/DDBJ whole genome shotgun (WGS) entry which is preliminary data.</text>
</comment>
<organism evidence="2 3">
    <name type="scientific">Rhamnusium bicolor</name>
    <dbReference type="NCBI Taxonomy" id="1586634"/>
    <lineage>
        <taxon>Eukaryota</taxon>
        <taxon>Metazoa</taxon>
        <taxon>Ecdysozoa</taxon>
        <taxon>Arthropoda</taxon>
        <taxon>Hexapoda</taxon>
        <taxon>Insecta</taxon>
        <taxon>Pterygota</taxon>
        <taxon>Neoptera</taxon>
        <taxon>Endopterygota</taxon>
        <taxon>Coleoptera</taxon>
        <taxon>Polyphaga</taxon>
        <taxon>Cucujiformia</taxon>
        <taxon>Chrysomeloidea</taxon>
        <taxon>Cerambycidae</taxon>
        <taxon>Lepturinae</taxon>
        <taxon>Rhagiini</taxon>
        <taxon>Rhamnusium</taxon>
    </lineage>
</organism>
<feature type="non-terminal residue" evidence="2">
    <location>
        <position position="1"/>
    </location>
</feature>
<evidence type="ECO:0000313" key="2">
    <source>
        <dbReference type="EMBL" id="KAJ8971990.1"/>
    </source>
</evidence>
<evidence type="ECO:0000256" key="1">
    <source>
        <dbReference type="SAM" id="MobiDB-lite"/>
    </source>
</evidence>
<dbReference type="Proteomes" id="UP001162156">
    <property type="component" value="Unassembled WGS sequence"/>
</dbReference>
<accession>A0AAV8ZUM3</accession>
<name>A0AAV8ZUM3_9CUCU</name>
<reference evidence="2" key="1">
    <citation type="journal article" date="2023" name="Insect Mol. Biol.">
        <title>Genome sequencing provides insights into the evolution of gene families encoding plant cell wall-degrading enzymes in longhorned beetles.</title>
        <authorList>
            <person name="Shin N.R."/>
            <person name="Okamura Y."/>
            <person name="Kirsch R."/>
            <person name="Pauchet Y."/>
        </authorList>
    </citation>
    <scope>NUCLEOTIDE SEQUENCE</scope>
    <source>
        <strain evidence="2">RBIC_L_NR</strain>
    </source>
</reference>
<feature type="region of interest" description="Disordered" evidence="1">
    <location>
        <begin position="1"/>
        <end position="57"/>
    </location>
</feature>
<feature type="compositionally biased region" description="Low complexity" evidence="1">
    <location>
        <begin position="1"/>
        <end position="20"/>
    </location>
</feature>
<gene>
    <name evidence="2" type="ORF">NQ314_000436</name>
</gene>
<proteinExistence type="predicted"/>
<sequence length="124" mass="14149">CTSNTSRSRLLRSRTGTPSSIPDSPRSLDGRATRVSRPSATSSPIKPRINHLSSTGYDSDDSIRLDRANHTAMKQDIISIKTMLLKLRRVLNEVRKDVFLLCDMLCRWNPLFFCWLFHNCKAVK</sequence>
<evidence type="ECO:0000313" key="3">
    <source>
        <dbReference type="Proteomes" id="UP001162156"/>
    </source>
</evidence>
<protein>
    <submittedName>
        <fullName evidence="2">Uncharacterized protein</fullName>
    </submittedName>
</protein>